<accession>A0ABS1G6E3</accession>
<protein>
    <submittedName>
        <fullName evidence="1">Uncharacterized protein</fullName>
    </submittedName>
</protein>
<dbReference type="EMBL" id="JAENOF010000011">
    <property type="protein sequence ID" value="MBK1962421.1"/>
    <property type="molecule type" value="Genomic_DNA"/>
</dbReference>
<gene>
    <name evidence="1" type="ORF">JI642_09975</name>
</gene>
<dbReference type="RefSeq" id="WP_232002114.1">
    <property type="nucleotide sequence ID" value="NZ_LR134394.1"/>
</dbReference>
<evidence type="ECO:0000313" key="1">
    <source>
        <dbReference type="EMBL" id="MBK1962421.1"/>
    </source>
</evidence>
<sequence>MISDKVSSMVRHRDNVFTVNYNVSDFQFVTAVDLATAFKVQWEFSLHV</sequence>
<dbReference type="Proteomes" id="UP000633035">
    <property type="component" value="Unassembled WGS sequence"/>
</dbReference>
<comment type="caution">
    <text evidence="1">The sequence shown here is derived from an EMBL/GenBank/DDBJ whole genome shotgun (WGS) entry which is preliminary data.</text>
</comment>
<name>A0ABS1G6E3_LISIV</name>
<organism evidence="1 2">
    <name type="scientific">Listeria ivanovii subsp. londoniensis</name>
    <dbReference type="NCBI Taxonomy" id="202752"/>
    <lineage>
        <taxon>Bacteria</taxon>
        <taxon>Bacillati</taxon>
        <taxon>Bacillota</taxon>
        <taxon>Bacilli</taxon>
        <taxon>Bacillales</taxon>
        <taxon>Listeriaceae</taxon>
        <taxon>Listeria</taxon>
    </lineage>
</organism>
<reference evidence="1 2" key="1">
    <citation type="submission" date="2021-01" db="EMBL/GenBank/DDBJ databases">
        <title>Listeria ivanovii strains from Norway.</title>
        <authorList>
            <person name="Fagerlund A."/>
        </authorList>
    </citation>
    <scope>NUCLEOTIDE SEQUENCE [LARGE SCALE GENOMIC DNA]</scope>
    <source>
        <strain evidence="1 2">MF6989</strain>
    </source>
</reference>
<keyword evidence="2" id="KW-1185">Reference proteome</keyword>
<proteinExistence type="predicted"/>
<evidence type="ECO:0000313" key="2">
    <source>
        <dbReference type="Proteomes" id="UP000633035"/>
    </source>
</evidence>